<dbReference type="RefSeq" id="WP_381264511.1">
    <property type="nucleotide sequence ID" value="NZ_JBHTBI010000105.1"/>
</dbReference>
<keyword evidence="2" id="KW-1185">Reference proteome</keyword>
<accession>A0ABW2VRA8</accession>
<comment type="caution">
    <text evidence="1">The sequence shown here is derived from an EMBL/GenBank/DDBJ whole genome shotgun (WGS) entry which is preliminary data.</text>
</comment>
<name>A0ABW2VRA8_9ACTN</name>
<proteinExistence type="predicted"/>
<evidence type="ECO:0000313" key="1">
    <source>
        <dbReference type="EMBL" id="MFD0286457.1"/>
    </source>
</evidence>
<dbReference type="Proteomes" id="UP001596957">
    <property type="component" value="Unassembled WGS sequence"/>
</dbReference>
<gene>
    <name evidence="1" type="ORF">ACFQZP_33195</name>
</gene>
<sequence length="110" mass="12243">MATLLVSIDGLGEFSSSESDLFECLVSVRRRLEPLGIRICCNGARRDAYPSRMNRDMGGGLKVQVRRMGRPTTLNDVKETFAPADAADIGTVEEQETYYGDWLRVLRSLA</sequence>
<protein>
    <submittedName>
        <fullName evidence="1">Uncharacterized protein</fullName>
    </submittedName>
</protein>
<reference evidence="2" key="1">
    <citation type="journal article" date="2019" name="Int. J. Syst. Evol. Microbiol.">
        <title>The Global Catalogue of Microorganisms (GCM) 10K type strain sequencing project: providing services to taxonomists for standard genome sequencing and annotation.</title>
        <authorList>
            <consortium name="The Broad Institute Genomics Platform"/>
            <consortium name="The Broad Institute Genome Sequencing Center for Infectious Disease"/>
            <person name="Wu L."/>
            <person name="Ma J."/>
        </authorList>
    </citation>
    <scope>NUCLEOTIDE SEQUENCE [LARGE SCALE GENOMIC DNA]</scope>
    <source>
        <strain evidence="2">CGMCC 4.7198</strain>
    </source>
</reference>
<dbReference type="EMBL" id="JBHTEC010000001">
    <property type="protein sequence ID" value="MFD0286457.1"/>
    <property type="molecule type" value="Genomic_DNA"/>
</dbReference>
<organism evidence="1 2">
    <name type="scientific">Streptomyces lutosisoli</name>
    <dbReference type="NCBI Taxonomy" id="2665721"/>
    <lineage>
        <taxon>Bacteria</taxon>
        <taxon>Bacillati</taxon>
        <taxon>Actinomycetota</taxon>
        <taxon>Actinomycetes</taxon>
        <taxon>Kitasatosporales</taxon>
        <taxon>Streptomycetaceae</taxon>
        <taxon>Streptomyces</taxon>
    </lineage>
</organism>
<evidence type="ECO:0000313" key="2">
    <source>
        <dbReference type="Proteomes" id="UP001596957"/>
    </source>
</evidence>